<dbReference type="RefSeq" id="WP_092598305.1">
    <property type="nucleotide sequence ID" value="NZ_FNFI01000008.1"/>
</dbReference>
<gene>
    <name evidence="7" type="ORF">SAMN05216187_10839</name>
</gene>
<dbReference type="InterPro" id="IPR002797">
    <property type="entry name" value="Polysacc_synth"/>
</dbReference>
<keyword evidence="5 6" id="KW-0472">Membrane</keyword>
<dbReference type="Pfam" id="PF01943">
    <property type="entry name" value="Polysacc_synt"/>
    <property type="match status" value="1"/>
</dbReference>
<sequence length="546" mass="59992">MSDQKKMFRGTFLLTAATFTTQILGMLYLIPFYSIMGGEENLALYGYAYTPYTIMLSVAAAGVPGAVSKFVAKYNALGAYETSRKLYKSSLLVMMASGVIAFLALYFMAPVIAEAQSAAGGSGEHRWSTEDITSIIRVISFAVIVVPFMATWRGIFQGHESFGPTSVSSVVEQILRIAVLLSGAFIVINVLDGSIKTANEIAVFAAFVGAIGATVTLAVFWRKRKPMMAEQLAQDKSGINLSYEDMYKEIIRYGLPFIIVSVSIPVVLFIDQMTHNNALSLAGVPGSLQDSWFGMLNLTTHKLVMIPTAFASAFAITILPFITKNYQQKLFDNVHSQVKSMILMLLFFVIPAGIGMMILSAPIYTAFYSYNEIGIMILTFYAPVSIIISLFSVTCSIVQGIDKQHLTFYVVIIMLIIKAGINIPLIMNFYTPGAVMGTAIALGAGVIMNLIIIKKHGKIRFRAFVAPIFKIIACALMMLLSVEVVYYLLMMNINMEDMTKMTSVITLVITVPVGVIVYLFIGFKTGLADEVLGERAEKIRRRVKFL</sequence>
<dbReference type="AlphaFoldDB" id="A0A1G9BKC3"/>
<feature type="transmembrane region" description="Helical" evidence="6">
    <location>
        <begin position="91"/>
        <end position="112"/>
    </location>
</feature>
<proteinExistence type="predicted"/>
<dbReference type="GO" id="GO:0005886">
    <property type="term" value="C:plasma membrane"/>
    <property type="evidence" value="ECO:0007669"/>
    <property type="project" value="UniProtKB-SubCell"/>
</dbReference>
<evidence type="ECO:0000256" key="2">
    <source>
        <dbReference type="ARBA" id="ARBA00022475"/>
    </source>
</evidence>
<evidence type="ECO:0000256" key="3">
    <source>
        <dbReference type="ARBA" id="ARBA00022692"/>
    </source>
</evidence>
<feature type="transmembrane region" description="Helical" evidence="6">
    <location>
        <begin position="52"/>
        <end position="71"/>
    </location>
</feature>
<feature type="transmembrane region" description="Helical" evidence="6">
    <location>
        <begin position="173"/>
        <end position="195"/>
    </location>
</feature>
<feature type="transmembrane region" description="Helical" evidence="6">
    <location>
        <begin position="250"/>
        <end position="270"/>
    </location>
</feature>
<evidence type="ECO:0000313" key="8">
    <source>
        <dbReference type="Proteomes" id="UP000242700"/>
    </source>
</evidence>
<dbReference type="EMBL" id="FNFI01000008">
    <property type="protein sequence ID" value="SDK39911.1"/>
    <property type="molecule type" value="Genomic_DNA"/>
</dbReference>
<comment type="subcellular location">
    <subcellularLocation>
        <location evidence="1">Cell membrane</location>
        <topology evidence="1">Multi-pass membrane protein</topology>
    </subcellularLocation>
</comment>
<dbReference type="CDD" id="cd13124">
    <property type="entry name" value="MATE_SpoVB_like"/>
    <property type="match status" value="1"/>
</dbReference>
<dbReference type="InterPro" id="IPR024923">
    <property type="entry name" value="PG_synth_SpoVB"/>
</dbReference>
<reference evidence="8" key="1">
    <citation type="submission" date="2016-10" db="EMBL/GenBank/DDBJ databases">
        <authorList>
            <person name="Varghese N."/>
            <person name="Submissions S."/>
        </authorList>
    </citation>
    <scope>NUCLEOTIDE SEQUENCE [LARGE SCALE GENOMIC DNA]</scope>
    <source>
        <strain evidence="8">CGMCC 1.8911</strain>
    </source>
</reference>
<feature type="transmembrane region" description="Helical" evidence="6">
    <location>
        <begin position="373"/>
        <end position="394"/>
    </location>
</feature>
<name>A0A1G9BKC3_9STAP</name>
<dbReference type="Proteomes" id="UP000242700">
    <property type="component" value="Unassembled WGS sequence"/>
</dbReference>
<feature type="transmembrane region" description="Helical" evidence="6">
    <location>
        <begin position="12"/>
        <end position="32"/>
    </location>
</feature>
<feature type="transmembrane region" description="Helical" evidence="6">
    <location>
        <begin position="303"/>
        <end position="322"/>
    </location>
</feature>
<dbReference type="PIRSF" id="PIRSF038958">
    <property type="entry name" value="PG_synth_SpoVB"/>
    <property type="match status" value="1"/>
</dbReference>
<feature type="transmembrane region" description="Helical" evidence="6">
    <location>
        <begin position="501"/>
        <end position="521"/>
    </location>
</feature>
<feature type="transmembrane region" description="Helical" evidence="6">
    <location>
        <begin position="464"/>
        <end position="489"/>
    </location>
</feature>
<evidence type="ECO:0000313" key="7">
    <source>
        <dbReference type="EMBL" id="SDK39911.1"/>
    </source>
</evidence>
<keyword evidence="4 6" id="KW-1133">Transmembrane helix</keyword>
<keyword evidence="2" id="KW-1003">Cell membrane</keyword>
<keyword evidence="3 6" id="KW-0812">Transmembrane</keyword>
<dbReference type="OrthoDB" id="9775950at2"/>
<evidence type="ECO:0000256" key="4">
    <source>
        <dbReference type="ARBA" id="ARBA00022989"/>
    </source>
</evidence>
<dbReference type="STRING" id="586411.SAMN05216187_10839"/>
<dbReference type="PANTHER" id="PTHR30250:SF21">
    <property type="entry name" value="LIPID II FLIPPASE MURJ"/>
    <property type="match status" value="1"/>
</dbReference>
<feature type="transmembrane region" description="Helical" evidence="6">
    <location>
        <begin position="433"/>
        <end position="452"/>
    </location>
</feature>
<evidence type="ECO:0000256" key="1">
    <source>
        <dbReference type="ARBA" id="ARBA00004651"/>
    </source>
</evidence>
<feature type="transmembrane region" description="Helical" evidence="6">
    <location>
        <begin position="201"/>
        <end position="221"/>
    </location>
</feature>
<dbReference type="PANTHER" id="PTHR30250">
    <property type="entry name" value="PST FAMILY PREDICTED COLANIC ACID TRANSPORTER"/>
    <property type="match status" value="1"/>
</dbReference>
<feature type="transmembrane region" description="Helical" evidence="6">
    <location>
        <begin position="406"/>
        <end position="427"/>
    </location>
</feature>
<protein>
    <submittedName>
        <fullName evidence="7">Membrane protein involved in the export of O-antigen and teichoic acid</fullName>
    </submittedName>
</protein>
<accession>A0A1G9BKC3</accession>
<evidence type="ECO:0000256" key="5">
    <source>
        <dbReference type="ARBA" id="ARBA00023136"/>
    </source>
</evidence>
<feature type="transmembrane region" description="Helical" evidence="6">
    <location>
        <begin position="342"/>
        <end position="367"/>
    </location>
</feature>
<feature type="transmembrane region" description="Helical" evidence="6">
    <location>
        <begin position="132"/>
        <end position="152"/>
    </location>
</feature>
<organism evidence="7 8">
    <name type="scientific">Jeotgalicoccus aerolatus</name>
    <dbReference type="NCBI Taxonomy" id="709510"/>
    <lineage>
        <taxon>Bacteria</taxon>
        <taxon>Bacillati</taxon>
        <taxon>Bacillota</taxon>
        <taxon>Bacilli</taxon>
        <taxon>Bacillales</taxon>
        <taxon>Staphylococcaceae</taxon>
        <taxon>Jeotgalicoccus</taxon>
    </lineage>
</organism>
<dbReference type="InterPro" id="IPR050833">
    <property type="entry name" value="Poly_Biosynth_Transport"/>
</dbReference>
<evidence type="ECO:0000256" key="6">
    <source>
        <dbReference type="SAM" id="Phobius"/>
    </source>
</evidence>